<dbReference type="Pfam" id="PF13419">
    <property type="entry name" value="HAD_2"/>
    <property type="match status" value="1"/>
</dbReference>
<dbReference type="EC" id="3.1.3.23" evidence="2"/>
<feature type="region of interest" description="Disordered" evidence="1">
    <location>
        <begin position="214"/>
        <end position="233"/>
    </location>
</feature>
<dbReference type="InterPro" id="IPR023198">
    <property type="entry name" value="PGP-like_dom2"/>
</dbReference>
<reference evidence="2 3" key="1">
    <citation type="submission" date="2023-07" db="EMBL/GenBank/DDBJ databases">
        <title>Comparative genomics of wheat-associated soil bacteria to identify genetic determinants of phenazine resistance.</title>
        <authorList>
            <person name="Mouncey N."/>
        </authorList>
    </citation>
    <scope>NUCLEOTIDE SEQUENCE [LARGE SCALE GENOMIC DNA]</scope>
    <source>
        <strain evidence="2 3">B3I12</strain>
    </source>
</reference>
<comment type="caution">
    <text evidence="2">The sequence shown here is derived from an EMBL/GenBank/DDBJ whole genome shotgun (WGS) entry which is preliminary data.</text>
</comment>
<dbReference type="RefSeq" id="WP_307177922.1">
    <property type="nucleotide sequence ID" value="NZ_JAUSYP010000001.1"/>
</dbReference>
<dbReference type="InterPro" id="IPR051806">
    <property type="entry name" value="HAD-like_SPP"/>
</dbReference>
<dbReference type="InterPro" id="IPR036412">
    <property type="entry name" value="HAD-like_sf"/>
</dbReference>
<dbReference type="NCBIfam" id="TIGR01509">
    <property type="entry name" value="HAD-SF-IA-v3"/>
    <property type="match status" value="1"/>
</dbReference>
<dbReference type="Proteomes" id="UP001232755">
    <property type="component" value="Unassembled WGS sequence"/>
</dbReference>
<dbReference type="InterPro" id="IPR023214">
    <property type="entry name" value="HAD_sf"/>
</dbReference>
<dbReference type="SFLD" id="SFLDS00003">
    <property type="entry name" value="Haloacid_Dehalogenase"/>
    <property type="match status" value="1"/>
</dbReference>
<organism evidence="2 3">
    <name type="scientific">Streptomyces africanus</name>
    <dbReference type="NCBI Taxonomy" id="231024"/>
    <lineage>
        <taxon>Bacteria</taxon>
        <taxon>Bacillati</taxon>
        <taxon>Actinomycetota</taxon>
        <taxon>Actinomycetes</taxon>
        <taxon>Kitasatosporales</taxon>
        <taxon>Streptomycetaceae</taxon>
        <taxon>Streptomyces</taxon>
    </lineage>
</organism>
<protein>
    <submittedName>
        <fullName evidence="2">Sugar-phosphatase</fullName>
        <ecNumber evidence="2">3.1.3.22</ecNumber>
        <ecNumber evidence="2">3.1.3.23</ecNumber>
        <ecNumber evidence="2">3.1.3.50</ecNumber>
    </submittedName>
</protein>
<dbReference type="SUPFAM" id="SSF56784">
    <property type="entry name" value="HAD-like"/>
    <property type="match status" value="1"/>
</dbReference>
<dbReference type="GO" id="GO:0050286">
    <property type="term" value="F:sorbitol-6-phosphatase activity"/>
    <property type="evidence" value="ECO:0007669"/>
    <property type="project" value="UniProtKB-EC"/>
</dbReference>
<keyword evidence="2" id="KW-0378">Hydrolase</keyword>
<name>A0ABU0QWR7_9ACTN</name>
<dbReference type="EC" id="3.1.3.50" evidence="2"/>
<gene>
    <name evidence="2" type="ORF">QF034_006079</name>
</gene>
<dbReference type="InterPro" id="IPR041492">
    <property type="entry name" value="HAD_2"/>
</dbReference>
<evidence type="ECO:0000256" key="1">
    <source>
        <dbReference type="SAM" id="MobiDB-lite"/>
    </source>
</evidence>
<accession>A0ABU0QWR7</accession>
<dbReference type="GO" id="GO:0050084">
    <property type="term" value="F:mannitol-1-phosphatase activity"/>
    <property type="evidence" value="ECO:0007669"/>
    <property type="project" value="UniProtKB-EC"/>
</dbReference>
<dbReference type="InterPro" id="IPR006439">
    <property type="entry name" value="HAD-SF_hydro_IA"/>
</dbReference>
<dbReference type="EMBL" id="JAUSYP010000001">
    <property type="protein sequence ID" value="MDQ0751848.1"/>
    <property type="molecule type" value="Genomic_DNA"/>
</dbReference>
<proteinExistence type="predicted"/>
<dbReference type="GO" id="GO:0050308">
    <property type="term" value="F:sugar-phosphatase activity"/>
    <property type="evidence" value="ECO:0007669"/>
    <property type="project" value="UniProtKB-EC"/>
</dbReference>
<sequence length="233" mass="24005">MSVTLPARALLFDCDGVLVDSDKSVIASWSRWAQAYGLDPDEVAAAVHGRRSADTVRLLIPPALRAEALTAIDAFELEDAAQVTAVPGAADLLASLPQGTWAVVTSGTRALATARLKASGLPVPSVLVTADDVTDGKPHPEGYLSGAKALGTPIEHTVVLEDSTSGIEAARRAGVGGVVGVGERALVMDADVVVADLRSLRWSGEGLLAAENHLRPVTPPARTPPADSAAQTR</sequence>
<dbReference type="PANTHER" id="PTHR43481:SF4">
    <property type="entry name" value="GLYCEROL-1-PHOSPHATE PHOSPHOHYDROLASE 1-RELATED"/>
    <property type="match status" value="1"/>
</dbReference>
<dbReference type="EC" id="3.1.3.22" evidence="2"/>
<evidence type="ECO:0000313" key="2">
    <source>
        <dbReference type="EMBL" id="MDQ0751848.1"/>
    </source>
</evidence>
<dbReference type="PANTHER" id="PTHR43481">
    <property type="entry name" value="FRUCTOSE-1-PHOSPHATE PHOSPHATASE"/>
    <property type="match status" value="1"/>
</dbReference>
<dbReference type="Gene3D" id="1.10.150.240">
    <property type="entry name" value="Putative phosphatase, domain 2"/>
    <property type="match status" value="1"/>
</dbReference>
<dbReference type="SFLD" id="SFLDG01129">
    <property type="entry name" value="C1.5:_HAD__Beta-PGM__Phosphata"/>
    <property type="match status" value="1"/>
</dbReference>
<evidence type="ECO:0000313" key="3">
    <source>
        <dbReference type="Proteomes" id="UP001232755"/>
    </source>
</evidence>
<keyword evidence="3" id="KW-1185">Reference proteome</keyword>
<dbReference type="NCBIfam" id="TIGR01549">
    <property type="entry name" value="HAD-SF-IA-v1"/>
    <property type="match status" value="1"/>
</dbReference>
<dbReference type="Gene3D" id="3.40.50.1000">
    <property type="entry name" value="HAD superfamily/HAD-like"/>
    <property type="match status" value="1"/>
</dbReference>